<gene>
    <name evidence="7" type="ORF">ACHAWO_005421</name>
</gene>
<organism evidence="7 8">
    <name type="scientific">Cyclotella atomus</name>
    <dbReference type="NCBI Taxonomy" id="382360"/>
    <lineage>
        <taxon>Eukaryota</taxon>
        <taxon>Sar</taxon>
        <taxon>Stramenopiles</taxon>
        <taxon>Ochrophyta</taxon>
        <taxon>Bacillariophyta</taxon>
        <taxon>Coscinodiscophyceae</taxon>
        <taxon>Thalassiosirophycidae</taxon>
        <taxon>Stephanodiscales</taxon>
        <taxon>Stephanodiscaceae</taxon>
        <taxon>Cyclotella</taxon>
    </lineage>
</organism>
<protein>
    <recommendedName>
        <fullName evidence="9">Major facilitator superfamily (MFS) profile domain-containing protein</fullName>
    </recommendedName>
</protein>
<evidence type="ECO:0000256" key="5">
    <source>
        <dbReference type="ARBA" id="ARBA00023136"/>
    </source>
</evidence>
<dbReference type="InterPro" id="IPR011701">
    <property type="entry name" value="MFS"/>
</dbReference>
<dbReference type="GO" id="GO:0016020">
    <property type="term" value="C:membrane"/>
    <property type="evidence" value="ECO:0007669"/>
    <property type="project" value="UniProtKB-SubCell"/>
</dbReference>
<keyword evidence="3 6" id="KW-0812">Transmembrane</keyword>
<feature type="transmembrane region" description="Helical" evidence="6">
    <location>
        <begin position="127"/>
        <end position="148"/>
    </location>
</feature>
<dbReference type="InterPro" id="IPR036259">
    <property type="entry name" value="MFS_trans_sf"/>
</dbReference>
<accession>A0ABD3QET4</accession>
<feature type="transmembrane region" description="Helical" evidence="6">
    <location>
        <begin position="297"/>
        <end position="319"/>
    </location>
</feature>
<reference evidence="7 8" key="1">
    <citation type="submission" date="2024-10" db="EMBL/GenBank/DDBJ databases">
        <title>Updated reference genomes for cyclostephanoid diatoms.</title>
        <authorList>
            <person name="Roberts W.R."/>
            <person name="Alverson A.J."/>
        </authorList>
    </citation>
    <scope>NUCLEOTIDE SEQUENCE [LARGE SCALE GENOMIC DNA]</scope>
    <source>
        <strain evidence="7 8">AJA010-31</strain>
    </source>
</reference>
<evidence type="ECO:0008006" key="9">
    <source>
        <dbReference type="Google" id="ProtNLM"/>
    </source>
</evidence>
<feature type="transmembrane region" description="Helical" evidence="6">
    <location>
        <begin position="326"/>
        <end position="344"/>
    </location>
</feature>
<keyword evidence="8" id="KW-1185">Reference proteome</keyword>
<evidence type="ECO:0000256" key="6">
    <source>
        <dbReference type="SAM" id="Phobius"/>
    </source>
</evidence>
<dbReference type="SUPFAM" id="SSF103473">
    <property type="entry name" value="MFS general substrate transporter"/>
    <property type="match status" value="1"/>
</dbReference>
<evidence type="ECO:0000256" key="2">
    <source>
        <dbReference type="ARBA" id="ARBA00022448"/>
    </source>
</evidence>
<proteinExistence type="predicted"/>
<keyword evidence="2" id="KW-0813">Transport</keyword>
<feature type="transmembrane region" description="Helical" evidence="6">
    <location>
        <begin position="265"/>
        <end position="285"/>
    </location>
</feature>
<evidence type="ECO:0000313" key="7">
    <source>
        <dbReference type="EMBL" id="KAL3798006.1"/>
    </source>
</evidence>
<dbReference type="Proteomes" id="UP001530400">
    <property type="component" value="Unassembled WGS sequence"/>
</dbReference>
<evidence type="ECO:0000313" key="8">
    <source>
        <dbReference type="Proteomes" id="UP001530400"/>
    </source>
</evidence>
<dbReference type="PANTHER" id="PTHR23504">
    <property type="entry name" value="MAJOR FACILITATOR SUPERFAMILY DOMAIN-CONTAINING PROTEIN 10"/>
    <property type="match status" value="1"/>
</dbReference>
<dbReference type="Pfam" id="PF07690">
    <property type="entry name" value="MFS_1"/>
    <property type="match status" value="1"/>
</dbReference>
<evidence type="ECO:0000256" key="3">
    <source>
        <dbReference type="ARBA" id="ARBA00022692"/>
    </source>
</evidence>
<comment type="caution">
    <text evidence="7">The sequence shown here is derived from an EMBL/GenBank/DDBJ whole genome shotgun (WGS) entry which is preliminary data.</text>
</comment>
<evidence type="ECO:0000256" key="4">
    <source>
        <dbReference type="ARBA" id="ARBA00022989"/>
    </source>
</evidence>
<comment type="subcellular location">
    <subcellularLocation>
        <location evidence="1">Membrane</location>
        <topology evidence="1">Multi-pass membrane protein</topology>
    </subcellularLocation>
</comment>
<feature type="transmembrane region" description="Helical" evidence="6">
    <location>
        <begin position="99"/>
        <end position="121"/>
    </location>
</feature>
<name>A0ABD3QET4_9STRA</name>
<dbReference type="Gene3D" id="1.20.1250.20">
    <property type="entry name" value="MFS general substrate transporter like domains"/>
    <property type="match status" value="1"/>
</dbReference>
<dbReference type="EMBL" id="JALLPJ020000231">
    <property type="protein sequence ID" value="KAL3798006.1"/>
    <property type="molecule type" value="Genomic_DNA"/>
</dbReference>
<dbReference type="AlphaFoldDB" id="A0ABD3QET4"/>
<feature type="transmembrane region" description="Helical" evidence="6">
    <location>
        <begin position="63"/>
        <end position="87"/>
    </location>
</feature>
<sequence>MQHNISRFFLLLVCAKAKRSHTSQVASISIVAFSPLPSLTRHLTNLAKSSDTASSNKSPQSQAIQLLSILSSISASIELFASPLLGVWIDSFGRKVPTIILYSLVVLSNALVVLHPCVWSIGISKVVNGVVGGFLVIITNAIIADLFASASREDDKDAKDKMGAVFGRQAAVVSTGFLSGSLIGGRLAEGGERLAYGCSLVFSVLGVLNGAFRMMESIDLSNSAKKSAATHPHSWGHETLKQKVMEATLSSIQLLFYYGSKMRTLAVLLMLQSAPMFMGDVFQLFAKEYWNLSPSAFGSLVALFGVLGIFSNLSLPLLLSKLGLRNFTLLAIASSFLFPATALLTSNYKLVLVAGCIGLYSGCQKIGTSTAMTSLASDMGVKQGQLQGEKASMLALLRIICPVVYGMLYLKGKEWSSLNDAGTMNYASIVGLTAFMEVLSRSATRQVAFAEPTVYVYQPIPPVVDIDDSQFERPKVEQLIPRERLIHRMVARKAVFSIQQYLRENSDAYPRREDQIRLSEFASKFSQRAKDIALEAARVNCLEAYSDPDAQYPTSIFTSIDLIAPVKLTEFP</sequence>
<feature type="transmembrane region" description="Helical" evidence="6">
    <location>
        <begin position="194"/>
        <end position="212"/>
    </location>
</feature>
<evidence type="ECO:0000256" key="1">
    <source>
        <dbReference type="ARBA" id="ARBA00004141"/>
    </source>
</evidence>
<keyword evidence="4 6" id="KW-1133">Transmembrane helix</keyword>
<dbReference type="PANTHER" id="PTHR23504:SF15">
    <property type="entry name" value="MAJOR FACILITATOR SUPERFAMILY (MFS) PROFILE DOMAIN-CONTAINING PROTEIN"/>
    <property type="match status" value="1"/>
</dbReference>
<keyword evidence="5 6" id="KW-0472">Membrane</keyword>